<dbReference type="Proteomes" id="UP000033636">
    <property type="component" value="Unassembled WGS sequence"/>
</dbReference>
<sequence length="108" mass="11357">MEYVYAALLLHYAKQEINEDNLAKVLQAAGLQPDEVRVKTLVAALKEVNIDEAIKSAAFAPVAAPAAAAAAAPAQAQQAAPAKEEKKEEEEKKGPSEEEIAGSLAALF</sequence>
<accession>A0ACC6V1F2</accession>
<keyword evidence="1" id="KW-0687">Ribonucleoprotein</keyword>
<proteinExistence type="predicted"/>
<evidence type="ECO:0000313" key="1">
    <source>
        <dbReference type="EMBL" id="MFB6490830.1"/>
    </source>
</evidence>
<protein>
    <submittedName>
        <fullName evidence="1">50S ribosomal protein P1</fullName>
    </submittedName>
</protein>
<reference evidence="1" key="1">
    <citation type="submission" date="2024-07" db="EMBL/GenBank/DDBJ databases">
        <title>Metagenome and Metagenome-Assembled Genomes of Archaea from a hot spring from the geothermal field of Los Azufres, Mexico.</title>
        <authorList>
            <person name="Marin-Paredes R."/>
            <person name="Martinez-Romero E."/>
            <person name="Servin-Garciduenas L.E."/>
        </authorList>
    </citation>
    <scope>NUCLEOTIDE SEQUENCE</scope>
</reference>
<keyword evidence="1" id="KW-0689">Ribosomal protein</keyword>
<dbReference type="EMBL" id="JZWT02000015">
    <property type="protein sequence ID" value="MFB6490830.1"/>
    <property type="molecule type" value="Genomic_DNA"/>
</dbReference>
<comment type="caution">
    <text evidence="1">The sequence shown here is derived from an EMBL/GenBank/DDBJ whole genome shotgun (WGS) entry which is preliminary data.</text>
</comment>
<organism evidence="1 2">
    <name type="scientific">Thermoproteus sp. AZ2</name>
    <dbReference type="NCBI Taxonomy" id="1609232"/>
    <lineage>
        <taxon>Archaea</taxon>
        <taxon>Thermoproteota</taxon>
        <taxon>Thermoprotei</taxon>
        <taxon>Thermoproteales</taxon>
        <taxon>Thermoproteaceae</taxon>
        <taxon>Thermoproteus</taxon>
    </lineage>
</organism>
<gene>
    <name evidence="1" type="primary">rpl12p</name>
    <name evidence="1" type="ORF">TU35_006255</name>
</gene>
<evidence type="ECO:0000313" key="2">
    <source>
        <dbReference type="Proteomes" id="UP000033636"/>
    </source>
</evidence>
<name>A0ACC6V1F2_9CREN</name>